<organism evidence="3 4">
    <name type="scientific">Zymoseptoria tritici (strain ST99CH_3D7)</name>
    <dbReference type="NCBI Taxonomy" id="1276538"/>
    <lineage>
        <taxon>Eukaryota</taxon>
        <taxon>Fungi</taxon>
        <taxon>Dikarya</taxon>
        <taxon>Ascomycota</taxon>
        <taxon>Pezizomycotina</taxon>
        <taxon>Dothideomycetes</taxon>
        <taxon>Dothideomycetidae</taxon>
        <taxon>Mycosphaerellales</taxon>
        <taxon>Mycosphaerellaceae</taxon>
        <taxon>Zymoseptoria</taxon>
    </lineage>
</organism>
<dbReference type="InterPro" id="IPR023610">
    <property type="entry name" value="PInositol-4/5-P-5/4-kinase"/>
</dbReference>
<dbReference type="Pfam" id="PF01504">
    <property type="entry name" value="PIP5K"/>
    <property type="match status" value="1"/>
</dbReference>
<keyword evidence="1" id="KW-0808">Transferase</keyword>
<accession>A0A1X7RQA5</accession>
<dbReference type="PROSITE" id="PS51455">
    <property type="entry name" value="PIPK"/>
    <property type="match status" value="1"/>
</dbReference>
<dbReference type="Gene3D" id="3.30.800.10">
    <property type="entry name" value="Phosphatidylinositol Phosphate Kinase II Beta"/>
    <property type="match status" value="1"/>
</dbReference>
<protein>
    <recommendedName>
        <fullName evidence="2">PIPK domain-containing protein</fullName>
    </recommendedName>
</protein>
<proteinExistence type="predicted"/>
<name>A0A1X7RQA5_ZYMT9</name>
<feature type="domain" description="PIPK" evidence="2">
    <location>
        <begin position="1"/>
        <end position="346"/>
    </location>
</feature>
<dbReference type="SUPFAM" id="SSF56104">
    <property type="entry name" value="SAICAR synthase-like"/>
    <property type="match status" value="1"/>
</dbReference>
<dbReference type="GO" id="GO:0016308">
    <property type="term" value="F:1-phosphatidylinositol-4-phosphate 5-kinase activity"/>
    <property type="evidence" value="ECO:0007669"/>
    <property type="project" value="TreeGrafter"/>
</dbReference>
<keyword evidence="1" id="KW-0067">ATP-binding</keyword>
<keyword evidence="4" id="KW-1185">Reference proteome</keyword>
<dbReference type="AlphaFoldDB" id="A0A1X7RQA5"/>
<evidence type="ECO:0000256" key="1">
    <source>
        <dbReference type="PROSITE-ProRule" id="PRU00781"/>
    </source>
</evidence>
<evidence type="ECO:0000259" key="2">
    <source>
        <dbReference type="PROSITE" id="PS51455"/>
    </source>
</evidence>
<keyword evidence="1" id="KW-0547">Nucleotide-binding</keyword>
<dbReference type="PANTHER" id="PTHR23086">
    <property type="entry name" value="PHOSPHATIDYLINOSITOL-4-PHOSPHATE 5-KINASE"/>
    <property type="match status" value="1"/>
</dbReference>
<evidence type="ECO:0000313" key="4">
    <source>
        <dbReference type="Proteomes" id="UP000215127"/>
    </source>
</evidence>
<dbReference type="GO" id="GO:0005524">
    <property type="term" value="F:ATP binding"/>
    <property type="evidence" value="ECO:0007669"/>
    <property type="project" value="UniProtKB-UniRule"/>
</dbReference>
<evidence type="ECO:0000313" key="3">
    <source>
        <dbReference type="EMBL" id="SMQ49595.1"/>
    </source>
</evidence>
<dbReference type="STRING" id="1276538.A0A1X7RQA5"/>
<dbReference type="EMBL" id="LT853695">
    <property type="protein sequence ID" value="SMQ49595.1"/>
    <property type="molecule type" value="Genomic_DNA"/>
</dbReference>
<reference evidence="3 4" key="1">
    <citation type="submission" date="2016-06" db="EMBL/GenBank/DDBJ databases">
        <authorList>
            <person name="Kjaerup R.B."/>
            <person name="Dalgaard T.S."/>
            <person name="Juul-Madsen H.R."/>
        </authorList>
    </citation>
    <scope>NUCLEOTIDE SEQUENCE [LARGE SCALE GENOMIC DNA]</scope>
</reference>
<dbReference type="GO" id="GO:0046854">
    <property type="term" value="P:phosphatidylinositol phosphate biosynthetic process"/>
    <property type="evidence" value="ECO:0007669"/>
    <property type="project" value="TreeGrafter"/>
</dbReference>
<dbReference type="InterPro" id="IPR027483">
    <property type="entry name" value="PInositol-4-P-4/5-kinase_C_sf"/>
</dbReference>
<dbReference type="SMART" id="SM00330">
    <property type="entry name" value="PIPKc"/>
    <property type="match status" value="1"/>
</dbReference>
<sequence length="357" mass="41077">MPRRQDVIARSVTRAIVHNDGPRTSSTSDRFTAFFKLYEMDFECIRADLFKELRNDVWQLEEKDYTASFGEEGKDGNSKLQAMEDMGFSGSTFFTTEDTAYIVKSVPRHFEHSFFKNDFLIPYVQHVHNNSGSLLIRTTEFLANKHFTIGQILQLAPTHHIAMENLLYQQGKNHWETYDLKPMSYFYPERDIAGGALTSEETKSKLADKFKDKLLLTLDQAEALKYQLEKDTSLLATCNAVDYSLFLVRIPITEAPNPFDDPQLNATPLLPPDPPSFRTGMPSTDGRWVYRAAVLDFFWAKHKAHAKAMSLLINAYNIFDRKGPMSVTTNSPEYRQRFLNMIYDMIEVRDDTTEQNG</sequence>
<dbReference type="GO" id="GO:0005886">
    <property type="term" value="C:plasma membrane"/>
    <property type="evidence" value="ECO:0007669"/>
    <property type="project" value="TreeGrafter"/>
</dbReference>
<dbReference type="InterPro" id="IPR002498">
    <property type="entry name" value="PInositol-4-P-4/5-kinase_core"/>
</dbReference>
<dbReference type="InterPro" id="IPR027484">
    <property type="entry name" value="PInositol-4-P-5-kinase_N"/>
</dbReference>
<dbReference type="Gene3D" id="3.30.810.10">
    <property type="entry name" value="2-Layer Sandwich"/>
    <property type="match status" value="1"/>
</dbReference>
<dbReference type="PANTHER" id="PTHR23086:SF126">
    <property type="entry name" value="PIPK DOMAIN-CONTAINING PROTEIN"/>
    <property type="match status" value="1"/>
</dbReference>
<keyword evidence="1" id="KW-0418">Kinase</keyword>
<dbReference type="Proteomes" id="UP000215127">
    <property type="component" value="Chromosome 4"/>
</dbReference>
<gene>
    <name evidence="3" type="ORF">ZT3D7_G4746</name>
</gene>